<evidence type="ECO:0000259" key="10">
    <source>
        <dbReference type="PROSITE" id="PS51192"/>
    </source>
</evidence>
<proteinExistence type="inferred from homology"/>
<reference evidence="12 13" key="1">
    <citation type="journal article" date="2015" name="Sci. Rep.">
        <title>A comparative genomics and reductive dehalogenase gene transcription study of two chloroethene-respiring bacteria, Dehalococcoides mccartyi strains MB and 11a.</title>
        <authorList>
            <person name="Low A."/>
            <person name="Shen Z."/>
            <person name="Cheng D."/>
            <person name="Rogers M.J."/>
            <person name="Lee P.K."/>
            <person name="He J."/>
        </authorList>
    </citation>
    <scope>NUCLEOTIDE SEQUENCE [LARGE SCALE GENOMIC DNA]</scope>
    <source>
        <strain evidence="12 13">MB</strain>
    </source>
</reference>
<dbReference type="Proteomes" id="UP000053577">
    <property type="component" value="Unassembled WGS sequence"/>
</dbReference>
<dbReference type="CDD" id="cd17930">
    <property type="entry name" value="DEXHc_cas3"/>
    <property type="match status" value="1"/>
</dbReference>
<dbReference type="GO" id="GO:0051607">
    <property type="term" value="P:defense response to virus"/>
    <property type="evidence" value="ECO:0007669"/>
    <property type="project" value="UniProtKB-KW"/>
</dbReference>
<evidence type="ECO:0000256" key="5">
    <source>
        <dbReference type="ARBA" id="ARBA00022741"/>
    </source>
</evidence>
<evidence type="ECO:0000259" key="11">
    <source>
        <dbReference type="PROSITE" id="PS51643"/>
    </source>
</evidence>
<dbReference type="Gene3D" id="1.10.3210.30">
    <property type="match status" value="1"/>
</dbReference>
<comment type="similarity">
    <text evidence="2">In the central section; belongs to the CRISPR-associated helicase Cas3 family.</text>
</comment>
<evidence type="ECO:0000256" key="3">
    <source>
        <dbReference type="ARBA" id="ARBA00022722"/>
    </source>
</evidence>
<evidence type="ECO:0000256" key="2">
    <source>
        <dbReference type="ARBA" id="ARBA00009046"/>
    </source>
</evidence>
<evidence type="ECO:0000256" key="4">
    <source>
        <dbReference type="ARBA" id="ARBA00022723"/>
    </source>
</evidence>
<dbReference type="SUPFAM" id="SSF52540">
    <property type="entry name" value="P-loop containing nucleoside triphosphate hydrolases"/>
    <property type="match status" value="1"/>
</dbReference>
<dbReference type="InterPro" id="IPR014001">
    <property type="entry name" value="Helicase_ATP-bd"/>
</dbReference>
<dbReference type="InterPro" id="IPR006474">
    <property type="entry name" value="Helicase_Cas3_CRISPR-ass_core"/>
</dbReference>
<evidence type="ECO:0000313" key="12">
    <source>
        <dbReference type="EMBL" id="KSV18986.1"/>
    </source>
</evidence>
<evidence type="ECO:0000313" key="13">
    <source>
        <dbReference type="Proteomes" id="UP000053577"/>
    </source>
</evidence>
<dbReference type="NCBIfam" id="TIGR01596">
    <property type="entry name" value="cas3_HD"/>
    <property type="match status" value="1"/>
</dbReference>
<organism evidence="12 13">
    <name type="scientific">Dehalococcoides mccartyi</name>
    <dbReference type="NCBI Taxonomy" id="61435"/>
    <lineage>
        <taxon>Bacteria</taxon>
        <taxon>Bacillati</taxon>
        <taxon>Chloroflexota</taxon>
        <taxon>Dehalococcoidia</taxon>
        <taxon>Dehalococcoidales</taxon>
        <taxon>Dehalococcoidaceae</taxon>
        <taxon>Dehalococcoides</taxon>
    </lineage>
</organism>
<gene>
    <name evidence="12" type="ORF">DA01_00560</name>
</gene>
<feature type="domain" description="Helicase ATP-binding" evidence="10">
    <location>
        <begin position="267"/>
        <end position="439"/>
    </location>
</feature>
<dbReference type="GO" id="GO:0005524">
    <property type="term" value="F:ATP binding"/>
    <property type="evidence" value="ECO:0007669"/>
    <property type="project" value="UniProtKB-KW"/>
</dbReference>
<dbReference type="GO" id="GO:0003676">
    <property type="term" value="F:nucleic acid binding"/>
    <property type="evidence" value="ECO:0007669"/>
    <property type="project" value="InterPro"/>
</dbReference>
<evidence type="ECO:0000256" key="8">
    <source>
        <dbReference type="ARBA" id="ARBA00022840"/>
    </source>
</evidence>
<keyword evidence="4" id="KW-0479">Metal-binding</keyword>
<dbReference type="GO" id="GO:0004518">
    <property type="term" value="F:nuclease activity"/>
    <property type="evidence" value="ECO:0007669"/>
    <property type="project" value="UniProtKB-KW"/>
</dbReference>
<dbReference type="Pfam" id="PF00270">
    <property type="entry name" value="DEAD"/>
    <property type="match status" value="1"/>
</dbReference>
<dbReference type="EMBL" id="JGYD01000001">
    <property type="protein sequence ID" value="KSV18986.1"/>
    <property type="molecule type" value="Genomic_DNA"/>
</dbReference>
<dbReference type="GO" id="GO:0004386">
    <property type="term" value="F:helicase activity"/>
    <property type="evidence" value="ECO:0007669"/>
    <property type="project" value="UniProtKB-KW"/>
</dbReference>
<evidence type="ECO:0000256" key="6">
    <source>
        <dbReference type="ARBA" id="ARBA00022801"/>
    </source>
</evidence>
<keyword evidence="8" id="KW-0067">ATP-binding</keyword>
<evidence type="ECO:0000256" key="9">
    <source>
        <dbReference type="ARBA" id="ARBA00023118"/>
    </source>
</evidence>
<evidence type="ECO:0000256" key="1">
    <source>
        <dbReference type="ARBA" id="ARBA00006847"/>
    </source>
</evidence>
<dbReference type="RefSeq" id="WP_081042188.1">
    <property type="nucleotide sequence ID" value="NZ_JGYD01000001.1"/>
</dbReference>
<dbReference type="OrthoDB" id="9810236at2"/>
<dbReference type="CDD" id="cd09641">
    <property type="entry name" value="Cas3''_I"/>
    <property type="match status" value="1"/>
</dbReference>
<dbReference type="InterPro" id="IPR027417">
    <property type="entry name" value="P-loop_NTPase"/>
</dbReference>
<keyword evidence="7" id="KW-0347">Helicase</keyword>
<sequence>MTDYIARINPVTGQKQSVEDHLLAVAALCQNFSSKIQLGNCGNIVGLLHDLGKCSQEFQGYIGEVTQVGGSTFKNRVLKPDHSSAGGQYIWNTLSGDDYSLTGVAQALALTACSHHSGLPDCIAIDGTDCFGRRMLKEEFRTHLSEVSAKIAESVYKKLEKHFSNRLFQQEFTKLVTVIKYQKESQFASYLQLGLALRFLLSALIDADRMDAAGRNVRPGEDWQAQTECLEQYLKQFQPDSQLNKLRQDISEACFRQSKLPPGLYRLSVPTGGGKTLSSLRFGLNHAKINNLERIFYIAPFTTILDQNAEVIRKALDVPPDSPFVLEHHSNILEEKQTSLNEQLAENWEAPVVLTTSVQFLETFYSHKTGCNRRLHNMANSVIIFDEVQALPEEMMFFFNNAVNFLTRICSSTVLLCTATQPPLDKLDKDKGVLCFAPDAELAPDAWGNYTALNARVKLENRSKIAGYNLEELKDIVLEQARQGKKILVVVNTKAQAKALYISVKAAIPNVYHLSTSMCPYHRKQVLTKLKYQLESNESLSRPLVCISTQLIEAGVDIDFEVVIRYLAGLDSITQSAGRCNRNFKDKQGLVILVNPGDENLDHLKEIQHGKTVTQRLISEIEQARDSNLNQLLSPGKLSRFFDYYYFQQRGVMECKKTIDGIEESVLNLFSNTHNGVKAYKSSNKPVPGYCFYQAFRTGGENFRVIDSPTKGVITACNPDAESIINKLCSLGDMVQLGGLLRKSQQYAVNLFEYEFEKLAELGALHETQPESGVFYLERSYYDSEIGISTEPEAQTFKFC</sequence>
<keyword evidence="3" id="KW-0540">Nuclease</keyword>
<name>A0A0V8M5D5_9CHLR</name>
<keyword evidence="5" id="KW-0547">Nucleotide-binding</keyword>
<dbReference type="GO" id="GO:0016787">
    <property type="term" value="F:hydrolase activity"/>
    <property type="evidence" value="ECO:0007669"/>
    <property type="project" value="UniProtKB-KW"/>
</dbReference>
<comment type="similarity">
    <text evidence="1">In the N-terminal section; belongs to the CRISPR-associated nuclease Cas3-HD family.</text>
</comment>
<dbReference type="AlphaFoldDB" id="A0A0V8M5D5"/>
<dbReference type="NCBIfam" id="TIGR01587">
    <property type="entry name" value="cas3_core"/>
    <property type="match status" value="1"/>
</dbReference>
<comment type="caution">
    <text evidence="12">The sequence shown here is derived from an EMBL/GenBank/DDBJ whole genome shotgun (WGS) entry which is preliminary data.</text>
</comment>
<dbReference type="Pfam" id="PF18019">
    <property type="entry name" value="Cas3_HD"/>
    <property type="match status" value="1"/>
</dbReference>
<dbReference type="GO" id="GO:0046872">
    <property type="term" value="F:metal ion binding"/>
    <property type="evidence" value="ECO:0007669"/>
    <property type="project" value="UniProtKB-KW"/>
</dbReference>
<feature type="domain" description="HD Cas3-type" evidence="11">
    <location>
        <begin position="11"/>
        <end position="210"/>
    </location>
</feature>
<dbReference type="PATRIC" id="fig|61435.5.peg.120"/>
<evidence type="ECO:0000256" key="7">
    <source>
        <dbReference type="ARBA" id="ARBA00022806"/>
    </source>
</evidence>
<dbReference type="InterPro" id="IPR006483">
    <property type="entry name" value="CRISPR-assoc_Cas3_HD"/>
</dbReference>
<accession>A0A0V8M5D5</accession>
<dbReference type="Pfam" id="PF22590">
    <property type="entry name" value="Cas3-like_C_2"/>
    <property type="match status" value="1"/>
</dbReference>
<dbReference type="PROSITE" id="PS51192">
    <property type="entry name" value="HELICASE_ATP_BIND_1"/>
    <property type="match status" value="1"/>
</dbReference>
<dbReference type="PROSITE" id="PS51643">
    <property type="entry name" value="HD_CAS3"/>
    <property type="match status" value="1"/>
</dbReference>
<dbReference type="PANTHER" id="PTHR24031">
    <property type="entry name" value="RNA HELICASE"/>
    <property type="match status" value="1"/>
</dbReference>
<keyword evidence="9" id="KW-0051">Antiviral defense</keyword>
<protein>
    <submittedName>
        <fullName evidence="12">CRISPR-associated protein</fullName>
    </submittedName>
</protein>
<dbReference type="InterPro" id="IPR038257">
    <property type="entry name" value="CRISPR-assoc_Cas3_HD_sf"/>
</dbReference>
<keyword evidence="6" id="KW-0378">Hydrolase</keyword>
<dbReference type="InterPro" id="IPR011545">
    <property type="entry name" value="DEAD/DEAH_box_helicase_dom"/>
</dbReference>
<dbReference type="Gene3D" id="3.40.50.300">
    <property type="entry name" value="P-loop containing nucleotide triphosphate hydrolases"/>
    <property type="match status" value="2"/>
</dbReference>
<dbReference type="InterPro" id="IPR054712">
    <property type="entry name" value="Cas3-like_dom"/>
</dbReference>
<dbReference type="SMART" id="SM00487">
    <property type="entry name" value="DEXDc"/>
    <property type="match status" value="1"/>
</dbReference>